<feature type="domain" description="ASPIC/UnbV" evidence="2">
    <location>
        <begin position="543"/>
        <end position="610"/>
    </location>
</feature>
<accession>A0ABS5VUU5</accession>
<evidence type="ECO:0000313" key="4">
    <source>
        <dbReference type="Proteomes" id="UP000772618"/>
    </source>
</evidence>
<name>A0ABS5VUU5_9BACT</name>
<dbReference type="SUPFAM" id="SSF69318">
    <property type="entry name" value="Integrin alpha N-terminal domain"/>
    <property type="match status" value="2"/>
</dbReference>
<dbReference type="RefSeq" id="WP_254155165.1">
    <property type="nucleotide sequence ID" value="NZ_JAHESD010000049.1"/>
</dbReference>
<evidence type="ECO:0000256" key="1">
    <source>
        <dbReference type="ARBA" id="ARBA00022729"/>
    </source>
</evidence>
<keyword evidence="1" id="KW-0732">Signal</keyword>
<protein>
    <submittedName>
        <fullName evidence="3">VCBS repeat-containing protein</fullName>
    </submittedName>
</protein>
<dbReference type="Pfam" id="PF07593">
    <property type="entry name" value="UnbV_ASPIC"/>
    <property type="match status" value="1"/>
</dbReference>
<dbReference type="PANTHER" id="PTHR16026:SF0">
    <property type="entry name" value="CARTILAGE ACIDIC PROTEIN 1"/>
    <property type="match status" value="1"/>
</dbReference>
<organism evidence="3 4">
    <name type="scientific">Chryseosolibacter indicus</name>
    <dbReference type="NCBI Taxonomy" id="2782351"/>
    <lineage>
        <taxon>Bacteria</taxon>
        <taxon>Pseudomonadati</taxon>
        <taxon>Bacteroidota</taxon>
        <taxon>Cytophagia</taxon>
        <taxon>Cytophagales</taxon>
        <taxon>Chryseotaleaceae</taxon>
        <taxon>Chryseosolibacter</taxon>
    </lineage>
</organism>
<evidence type="ECO:0000313" key="3">
    <source>
        <dbReference type="EMBL" id="MBT1705210.1"/>
    </source>
</evidence>
<dbReference type="Gene3D" id="2.130.10.130">
    <property type="entry name" value="Integrin alpha, N-terminal"/>
    <property type="match status" value="3"/>
</dbReference>
<dbReference type="InterPro" id="IPR027039">
    <property type="entry name" value="Crtac1"/>
</dbReference>
<dbReference type="InterPro" id="IPR013517">
    <property type="entry name" value="FG-GAP"/>
</dbReference>
<comment type="caution">
    <text evidence="3">The sequence shown here is derived from an EMBL/GenBank/DDBJ whole genome shotgun (WGS) entry which is preliminary data.</text>
</comment>
<dbReference type="PROSITE" id="PS51257">
    <property type="entry name" value="PROKAR_LIPOPROTEIN"/>
    <property type="match status" value="1"/>
</dbReference>
<dbReference type="Pfam" id="PF13517">
    <property type="entry name" value="FG-GAP_3"/>
    <property type="match status" value="5"/>
</dbReference>
<sequence length="1120" mass="125565">MLFARSRIFVAITLVIIVILQGCNKVINETTALKKNDGTATLFTLLPSSQTKVNFINRLTEGLNTNILMYEYFYNGGGVATGDFNGDGLVDLYFTANMEKNRLYLNKGKFEFADVTDTSGAGGRPGPWKTGVTIVDINGDGKLDLYVCYSGNVKDENRVNQLFINQGNDENNIPQFSEQAEKYGLASAAYSNQAYFFDYDRDHDLDVLFLNHNPHSLPILNEVSTAELLKKDDPARGVRLFAQEKGVFKDVTVQAGISGSELTYGLGAGVADVNNDQWPDVYISNDYTVPDYLYINKGDGTFSNGINTSMGHISQFSMGNDVADINNDGWMDIVTLDMLPEDNRRQKLLLAPDNYGKFELNLRTGFHYQYMRNMLQLNNGDETYSEVGQLSGISNTDWSWAALLADYNNDGWKDLYVTNGYLRDYTNLDFIKYMDDFVKAKGRLKREDVVTLVNHMPSSNVVNYMFASDGRLHFKNSTVDWGLHYVSNSNGAAYADFDNDGDLDLVINNINQEAFLFRNNSEEVSNNHYLDIKLVGDGLNTLGIGAKVSISCKGQKQYLEQMPSRGYLSAVSPVLHFGTGSNTTTVDTLNVIWNSGKRQILTNVKTDQLLVVEEKDAEQKTVKKEVEPTTFVQVRPPFQYENHKHSINDFKRQPLLIHGMSFSSPCVAKGDINKDGLEDIFIGGSSGQTSRLFFQGRDKKFMEKIINSFEEDKASEDTDAIFVDVNNDGHLDIYVVSGGYHNFIDEDPQLQDRLYLNDGKGNFRRDKEALPKMYTSKSCVAAHDINGDGYTDLFVGGRVIPGRYPETPLSYLLINDGKGKFQNGIKQWGPGLEKLGMITDATWADLNNDNTKELIIAGEWMPVSIFSIDNQRLINRTDTYTDKSYQGWWNKIETGDLNNDGKVDIIVGNQGINTQCRASDSEPAEMYFKDFDNNGSVDPFFCFYIQGKSHPFVTRDELLEQIGSFRSRYTNYISYSNSTLTDLFSEEQLANAGYLHANELKTTVFLSSKEGKYRTAELPIEAQYSPVHAIHIFDSDKDGNQDILLLGNESNSKLRLGKTDANYGVLLKGSGRGDFKYIPQRSSGLRISGDVRSMACIDDLFLFGINGKAMVAYELQRRGL</sequence>
<proteinExistence type="predicted"/>
<dbReference type="InterPro" id="IPR028994">
    <property type="entry name" value="Integrin_alpha_N"/>
</dbReference>
<reference evidence="3 4" key="1">
    <citation type="submission" date="2021-05" db="EMBL/GenBank/DDBJ databases">
        <title>A Polyphasic approach of four new species of the genus Ohtaekwangia: Ohtaekwangia histidinii sp. nov., Ohtaekwangia cretensis sp. nov., Ohtaekwangia indiensis sp. nov., Ohtaekwangia reichenbachii sp. nov. from diverse environment.</title>
        <authorList>
            <person name="Octaviana S."/>
        </authorList>
    </citation>
    <scope>NUCLEOTIDE SEQUENCE [LARGE SCALE GENOMIC DNA]</scope>
    <source>
        <strain evidence="3 4">PWU20</strain>
    </source>
</reference>
<evidence type="ECO:0000259" key="2">
    <source>
        <dbReference type="Pfam" id="PF07593"/>
    </source>
</evidence>
<dbReference type="EMBL" id="JAHESD010000049">
    <property type="protein sequence ID" value="MBT1705210.1"/>
    <property type="molecule type" value="Genomic_DNA"/>
</dbReference>
<gene>
    <name evidence="3" type="ORF">KK060_18095</name>
</gene>
<dbReference type="PANTHER" id="PTHR16026">
    <property type="entry name" value="CARTILAGE ACIDIC PROTEIN 1"/>
    <property type="match status" value="1"/>
</dbReference>
<dbReference type="InterPro" id="IPR011519">
    <property type="entry name" value="UnbV_ASPIC"/>
</dbReference>
<keyword evidence="4" id="KW-1185">Reference proteome</keyword>
<dbReference type="Proteomes" id="UP000772618">
    <property type="component" value="Unassembled WGS sequence"/>
</dbReference>